<evidence type="ECO:0000313" key="1">
    <source>
        <dbReference type="EnsemblMetazoa" id="RPRC003203-PA"/>
    </source>
</evidence>
<organism evidence="1 2">
    <name type="scientific">Rhodnius prolixus</name>
    <name type="common">Triatomid bug</name>
    <dbReference type="NCBI Taxonomy" id="13249"/>
    <lineage>
        <taxon>Eukaryota</taxon>
        <taxon>Metazoa</taxon>
        <taxon>Ecdysozoa</taxon>
        <taxon>Arthropoda</taxon>
        <taxon>Hexapoda</taxon>
        <taxon>Insecta</taxon>
        <taxon>Pterygota</taxon>
        <taxon>Neoptera</taxon>
        <taxon>Paraneoptera</taxon>
        <taxon>Hemiptera</taxon>
        <taxon>Heteroptera</taxon>
        <taxon>Panheteroptera</taxon>
        <taxon>Cimicomorpha</taxon>
        <taxon>Reduviidae</taxon>
        <taxon>Triatominae</taxon>
        <taxon>Rhodnius</taxon>
    </lineage>
</organism>
<keyword evidence="2" id="KW-1185">Reference proteome</keyword>
<evidence type="ECO:0000313" key="2">
    <source>
        <dbReference type="Proteomes" id="UP000015103"/>
    </source>
</evidence>
<accession>T1HGN0</accession>
<dbReference type="EMBL" id="ACPB03004921">
    <property type="status" value="NOT_ANNOTATED_CDS"/>
    <property type="molecule type" value="Genomic_DNA"/>
</dbReference>
<proteinExistence type="predicted"/>
<name>T1HGN0_RHOPR</name>
<sequence length="163" mass="18563">MNSQLFISGDSNLQTESNEAITTSVRAITFPNNKAIVKLRNAERKILYKGAKSLIEAKLLIVDETLKISLQKGKKAKECVEDLGLMYLQKLGTNAYHYLFTSFTKCIEIMKDVLVNTSSEHLKKVMKDVASNGSFYKELDNAFTLMDRKNKEQLEKFKEDVKN</sequence>
<dbReference type="EnsemblMetazoa" id="RPRC003203-RA">
    <property type="protein sequence ID" value="RPRC003203-PA"/>
    <property type="gene ID" value="RPRC003203"/>
</dbReference>
<dbReference type="VEuPathDB" id="VectorBase:RPRC003203"/>
<reference evidence="1" key="1">
    <citation type="submission" date="2015-05" db="UniProtKB">
        <authorList>
            <consortium name="EnsemblMetazoa"/>
        </authorList>
    </citation>
    <scope>IDENTIFICATION</scope>
</reference>
<protein>
    <submittedName>
        <fullName evidence="1">Uncharacterized protein</fullName>
    </submittedName>
</protein>
<dbReference type="AlphaFoldDB" id="T1HGN0"/>
<dbReference type="Proteomes" id="UP000015103">
    <property type="component" value="Unassembled WGS sequence"/>
</dbReference>
<dbReference type="HOGENOM" id="CLU_1631288_0_0_1"/>
<dbReference type="InParanoid" id="T1HGN0"/>